<sequence>MAAKKYKRKTNAEKKMDKEIRQELRKKGLLPPIKPKLNRKKFAKEVREEWDKNGDTIYLRAALGAMVPTEHSGNISSEQVGVLKLMKISMEYKKFEEEKKAQGETKYSIGELYDKAIAPTLNL</sequence>
<evidence type="ECO:0000313" key="1">
    <source>
        <dbReference type="EMBL" id="MPM73498.1"/>
    </source>
</evidence>
<dbReference type="EMBL" id="VSSQ01025400">
    <property type="protein sequence ID" value="MPM73498.1"/>
    <property type="molecule type" value="Genomic_DNA"/>
</dbReference>
<comment type="caution">
    <text evidence="1">The sequence shown here is derived from an EMBL/GenBank/DDBJ whole genome shotgun (WGS) entry which is preliminary data.</text>
</comment>
<gene>
    <name evidence="1" type="ORF">SDC9_120478</name>
</gene>
<accession>A0A645C7U7</accession>
<reference evidence="1" key="1">
    <citation type="submission" date="2019-08" db="EMBL/GenBank/DDBJ databases">
        <authorList>
            <person name="Kucharzyk K."/>
            <person name="Murdoch R.W."/>
            <person name="Higgins S."/>
            <person name="Loffler F."/>
        </authorList>
    </citation>
    <scope>NUCLEOTIDE SEQUENCE</scope>
</reference>
<dbReference type="AlphaFoldDB" id="A0A645C7U7"/>
<protein>
    <recommendedName>
        <fullName evidence="2">Addiction module toxin RelE</fullName>
    </recommendedName>
</protein>
<evidence type="ECO:0008006" key="2">
    <source>
        <dbReference type="Google" id="ProtNLM"/>
    </source>
</evidence>
<proteinExistence type="predicted"/>
<name>A0A645C7U7_9ZZZZ</name>
<organism evidence="1">
    <name type="scientific">bioreactor metagenome</name>
    <dbReference type="NCBI Taxonomy" id="1076179"/>
    <lineage>
        <taxon>unclassified sequences</taxon>
        <taxon>metagenomes</taxon>
        <taxon>ecological metagenomes</taxon>
    </lineage>
</organism>